<evidence type="ECO:0000313" key="6">
    <source>
        <dbReference type="Proteomes" id="UP000239388"/>
    </source>
</evidence>
<dbReference type="InterPro" id="IPR029062">
    <property type="entry name" value="Class_I_gatase-like"/>
</dbReference>
<dbReference type="PROSITE" id="PS00041">
    <property type="entry name" value="HTH_ARAC_FAMILY_1"/>
    <property type="match status" value="1"/>
</dbReference>
<evidence type="ECO:0000313" key="5">
    <source>
        <dbReference type="EMBL" id="PQO41073.1"/>
    </source>
</evidence>
<dbReference type="GO" id="GO:0003700">
    <property type="term" value="F:DNA-binding transcription factor activity"/>
    <property type="evidence" value="ECO:0007669"/>
    <property type="project" value="InterPro"/>
</dbReference>
<dbReference type="InterPro" id="IPR002818">
    <property type="entry name" value="DJ-1/PfpI"/>
</dbReference>
<reference evidence="5 6" key="1">
    <citation type="submission" date="2018-02" db="EMBL/GenBank/DDBJ databases">
        <title>Comparative genomes isolates from brazilian mangrove.</title>
        <authorList>
            <person name="Araujo J.E."/>
            <person name="Taketani R.G."/>
            <person name="Silva M.C.P."/>
            <person name="Loureco M.V."/>
            <person name="Andreote F.D."/>
        </authorList>
    </citation>
    <scope>NUCLEOTIDE SEQUENCE [LARGE SCALE GENOMIC DNA]</scope>
    <source>
        <strain evidence="5 6">NAP PRIS-MGV</strain>
    </source>
</reference>
<evidence type="ECO:0000256" key="3">
    <source>
        <dbReference type="ARBA" id="ARBA00023163"/>
    </source>
</evidence>
<dbReference type="SUPFAM" id="SSF46689">
    <property type="entry name" value="Homeodomain-like"/>
    <property type="match status" value="2"/>
</dbReference>
<keyword evidence="1" id="KW-0805">Transcription regulation</keyword>
<dbReference type="InterPro" id="IPR018060">
    <property type="entry name" value="HTH_AraC"/>
</dbReference>
<dbReference type="Proteomes" id="UP000239388">
    <property type="component" value="Unassembled WGS sequence"/>
</dbReference>
<evidence type="ECO:0000259" key="4">
    <source>
        <dbReference type="PROSITE" id="PS01124"/>
    </source>
</evidence>
<gene>
    <name evidence="5" type="ORF">C5Y98_03695</name>
</gene>
<dbReference type="InterPro" id="IPR018062">
    <property type="entry name" value="HTH_AraC-typ_CS"/>
</dbReference>
<keyword evidence="2" id="KW-0238">DNA-binding</keyword>
<dbReference type="SMART" id="SM00342">
    <property type="entry name" value="HTH_ARAC"/>
    <property type="match status" value="1"/>
</dbReference>
<dbReference type="InterPro" id="IPR020449">
    <property type="entry name" value="Tscrpt_reg_AraC-type_HTH"/>
</dbReference>
<sequence>MTVTPPPLSFLEYRVVIGQTPTQLQQLSRVSNPTTPNFLLPSPISFVLLPEFTSIALFSVVEALRVANRYVPQKYEWTLTSLSGKTVRDCNGIEVCVEQSFPEIQDRPGTVMVVGGNSPDRFATPELFSKLRWLSSQGCLLGGVDTAQQLLALGGLLDGYRVTLHWENASAFRERFRRSQLTLNLFEFDRNRVTCAGGTAGIDMVLHAVEAEHGRDIAIRVSEHFMHERIRLGSERQRLKATDRWDVHHVKLIKSIELMEAEIEEPLSTTELAEAVSLSSRQLSRLFKEHLQMSPGQFYLELRLDRAHQMLLHSEMSVNSIAFACGFQSQSHFSRVYREKFGFSPRQTRRREAKRQFPIMHAQS</sequence>
<dbReference type="GO" id="GO:0043565">
    <property type="term" value="F:sequence-specific DNA binding"/>
    <property type="evidence" value="ECO:0007669"/>
    <property type="project" value="InterPro"/>
</dbReference>
<evidence type="ECO:0000256" key="2">
    <source>
        <dbReference type="ARBA" id="ARBA00023125"/>
    </source>
</evidence>
<dbReference type="PANTHER" id="PTHR43280:SF28">
    <property type="entry name" value="HTH-TYPE TRANSCRIPTIONAL ACTIVATOR RHAS"/>
    <property type="match status" value="1"/>
</dbReference>
<dbReference type="SUPFAM" id="SSF52317">
    <property type="entry name" value="Class I glutamine amidotransferase-like"/>
    <property type="match status" value="1"/>
</dbReference>
<organism evidence="5 6">
    <name type="scientific">Blastopirellula marina</name>
    <dbReference type="NCBI Taxonomy" id="124"/>
    <lineage>
        <taxon>Bacteria</taxon>
        <taxon>Pseudomonadati</taxon>
        <taxon>Planctomycetota</taxon>
        <taxon>Planctomycetia</taxon>
        <taxon>Pirellulales</taxon>
        <taxon>Pirellulaceae</taxon>
        <taxon>Blastopirellula</taxon>
    </lineage>
</organism>
<proteinExistence type="predicted"/>
<dbReference type="Pfam" id="PF12833">
    <property type="entry name" value="HTH_18"/>
    <property type="match status" value="1"/>
</dbReference>
<dbReference type="Gene3D" id="3.40.50.880">
    <property type="match status" value="1"/>
</dbReference>
<protein>
    <submittedName>
        <fullName evidence="5">AraC family transcriptional regulator</fullName>
    </submittedName>
</protein>
<dbReference type="PROSITE" id="PS01124">
    <property type="entry name" value="HTH_ARAC_FAMILY_2"/>
    <property type="match status" value="1"/>
</dbReference>
<dbReference type="AlphaFoldDB" id="A0A2S8G9G4"/>
<comment type="caution">
    <text evidence="5">The sequence shown here is derived from an EMBL/GenBank/DDBJ whole genome shotgun (WGS) entry which is preliminary data.</text>
</comment>
<dbReference type="PANTHER" id="PTHR43280">
    <property type="entry name" value="ARAC-FAMILY TRANSCRIPTIONAL REGULATOR"/>
    <property type="match status" value="1"/>
</dbReference>
<dbReference type="Pfam" id="PF01965">
    <property type="entry name" value="DJ-1_PfpI"/>
    <property type="match status" value="1"/>
</dbReference>
<name>A0A2S8G9G4_9BACT</name>
<dbReference type="CDD" id="cd03136">
    <property type="entry name" value="GATase1_AraC_ArgR_like"/>
    <property type="match status" value="1"/>
</dbReference>
<evidence type="ECO:0000256" key="1">
    <source>
        <dbReference type="ARBA" id="ARBA00023015"/>
    </source>
</evidence>
<keyword evidence="3" id="KW-0804">Transcription</keyword>
<dbReference type="InterPro" id="IPR009057">
    <property type="entry name" value="Homeodomain-like_sf"/>
</dbReference>
<dbReference type="PRINTS" id="PR00032">
    <property type="entry name" value="HTHARAC"/>
</dbReference>
<feature type="domain" description="HTH araC/xylS-type" evidence="4">
    <location>
        <begin position="253"/>
        <end position="351"/>
    </location>
</feature>
<dbReference type="EMBL" id="PUIB01000006">
    <property type="protein sequence ID" value="PQO41073.1"/>
    <property type="molecule type" value="Genomic_DNA"/>
</dbReference>
<accession>A0A2S8G9G4</accession>
<dbReference type="Gene3D" id="1.10.10.60">
    <property type="entry name" value="Homeodomain-like"/>
    <property type="match status" value="2"/>
</dbReference>